<gene>
    <name evidence="1" type="ORF">FRX31_027517</name>
</gene>
<evidence type="ECO:0000313" key="1">
    <source>
        <dbReference type="EMBL" id="KAF5182896.1"/>
    </source>
</evidence>
<sequence>MRACKITYSTGMQLQPDHYSATQQDCQGAYNDNGLCPFSNLEPRCKLPPSAVEADVAEWLHLDLNIM</sequence>
<comment type="caution">
    <text evidence="1">The sequence shown here is derived from an EMBL/GenBank/DDBJ whole genome shotgun (WGS) entry which is preliminary data.</text>
</comment>
<dbReference type="AlphaFoldDB" id="A0A7J6VCQ9"/>
<evidence type="ECO:0000313" key="2">
    <source>
        <dbReference type="Proteomes" id="UP000554482"/>
    </source>
</evidence>
<proteinExistence type="predicted"/>
<dbReference type="Proteomes" id="UP000554482">
    <property type="component" value="Unassembled WGS sequence"/>
</dbReference>
<name>A0A7J6VCQ9_THATH</name>
<keyword evidence="2" id="KW-1185">Reference proteome</keyword>
<organism evidence="1 2">
    <name type="scientific">Thalictrum thalictroides</name>
    <name type="common">Rue-anemone</name>
    <name type="synonym">Anemone thalictroides</name>
    <dbReference type="NCBI Taxonomy" id="46969"/>
    <lineage>
        <taxon>Eukaryota</taxon>
        <taxon>Viridiplantae</taxon>
        <taxon>Streptophyta</taxon>
        <taxon>Embryophyta</taxon>
        <taxon>Tracheophyta</taxon>
        <taxon>Spermatophyta</taxon>
        <taxon>Magnoliopsida</taxon>
        <taxon>Ranunculales</taxon>
        <taxon>Ranunculaceae</taxon>
        <taxon>Thalictroideae</taxon>
        <taxon>Thalictrum</taxon>
    </lineage>
</organism>
<reference evidence="1 2" key="1">
    <citation type="submission" date="2020-06" db="EMBL/GenBank/DDBJ databases">
        <title>Transcriptomic and genomic resources for Thalictrum thalictroides and T. hernandezii: Facilitating candidate gene discovery in an emerging model plant lineage.</title>
        <authorList>
            <person name="Arias T."/>
            <person name="Riano-Pachon D.M."/>
            <person name="Di Stilio V.S."/>
        </authorList>
    </citation>
    <scope>NUCLEOTIDE SEQUENCE [LARGE SCALE GENOMIC DNA]</scope>
    <source>
        <strain evidence="2">cv. WT478/WT964</strain>
        <tissue evidence="1">Leaves</tissue>
    </source>
</reference>
<protein>
    <submittedName>
        <fullName evidence="1">Uncharacterized protein</fullName>
    </submittedName>
</protein>
<feature type="non-terminal residue" evidence="1">
    <location>
        <position position="67"/>
    </location>
</feature>
<accession>A0A7J6VCQ9</accession>
<dbReference type="EMBL" id="JABWDY010034162">
    <property type="protein sequence ID" value="KAF5182896.1"/>
    <property type="molecule type" value="Genomic_DNA"/>
</dbReference>